<evidence type="ECO:0000313" key="6">
    <source>
        <dbReference type="Proteomes" id="UP000546917"/>
    </source>
</evidence>
<dbReference type="Proteomes" id="UP000546917">
    <property type="component" value="Unassembled WGS sequence"/>
</dbReference>
<dbReference type="EMBL" id="JABGBP010000135">
    <property type="protein sequence ID" value="NOL60007.1"/>
    <property type="molecule type" value="Genomic_DNA"/>
</dbReference>
<dbReference type="InterPro" id="IPR036390">
    <property type="entry name" value="WH_DNA-bd_sf"/>
</dbReference>
<evidence type="ECO:0000259" key="4">
    <source>
        <dbReference type="PROSITE" id="PS50956"/>
    </source>
</evidence>
<dbReference type="InterPro" id="IPR000485">
    <property type="entry name" value="AsnC-type_HTH_dom"/>
</dbReference>
<dbReference type="InterPro" id="IPR011008">
    <property type="entry name" value="Dimeric_a/b-barrel"/>
</dbReference>
<dbReference type="Pfam" id="PF13412">
    <property type="entry name" value="HTH_24"/>
    <property type="match status" value="1"/>
</dbReference>
<proteinExistence type="predicted"/>
<dbReference type="SMART" id="SM00344">
    <property type="entry name" value="HTH_ASNC"/>
    <property type="match status" value="1"/>
</dbReference>
<keyword evidence="1" id="KW-0805">Transcription regulation</keyword>
<dbReference type="AlphaFoldDB" id="A0A7K4FPH6"/>
<evidence type="ECO:0000256" key="3">
    <source>
        <dbReference type="ARBA" id="ARBA00023163"/>
    </source>
</evidence>
<feature type="domain" description="HTH asnC-type" evidence="4">
    <location>
        <begin position="2"/>
        <end position="63"/>
    </location>
</feature>
<dbReference type="GO" id="GO:0005829">
    <property type="term" value="C:cytosol"/>
    <property type="evidence" value="ECO:0007669"/>
    <property type="project" value="TreeGrafter"/>
</dbReference>
<name>A0A7K4FPH6_9ARCH</name>
<sequence length="140" mass="15723">MVDKLDTEIARYLIDNSKLSIRDLAKLCNVSPGTIRNHLQKMETNKQIIAYTTRLQGKRLGLEEAILGLDIMPEHYTKTLEELRKLTFIKSLFSTSGDHSAIAIVISKLYGKSLNECIAEIEATEGVRNVYPSIVNSTLK</sequence>
<accession>A0A7K4FPH6</accession>
<organism evidence="5 6">
    <name type="scientific">Ferroplasma acidiphilum</name>
    <dbReference type="NCBI Taxonomy" id="74969"/>
    <lineage>
        <taxon>Archaea</taxon>
        <taxon>Methanobacteriati</taxon>
        <taxon>Thermoplasmatota</taxon>
        <taxon>Thermoplasmata</taxon>
        <taxon>Thermoplasmatales</taxon>
        <taxon>Ferroplasmaceae</taxon>
        <taxon>Ferroplasma</taxon>
    </lineage>
</organism>
<dbReference type="GO" id="GO:0043565">
    <property type="term" value="F:sequence-specific DNA binding"/>
    <property type="evidence" value="ECO:0007669"/>
    <property type="project" value="InterPro"/>
</dbReference>
<dbReference type="SUPFAM" id="SSF46785">
    <property type="entry name" value="Winged helix' DNA-binding domain"/>
    <property type="match status" value="1"/>
</dbReference>
<dbReference type="PANTHER" id="PTHR30154:SF53">
    <property type="entry name" value="HTH-TYPE TRANSCRIPTIONAL REGULATOR LRPC"/>
    <property type="match status" value="1"/>
</dbReference>
<dbReference type="RefSeq" id="WP_171481488.1">
    <property type="nucleotide sequence ID" value="NZ_JABGBP010000135.1"/>
</dbReference>
<protein>
    <submittedName>
        <fullName evidence="5">Lrp/AsnC family transcriptional regulator</fullName>
    </submittedName>
</protein>
<dbReference type="InterPro" id="IPR019888">
    <property type="entry name" value="Tscrpt_reg_AsnC-like"/>
</dbReference>
<dbReference type="GO" id="GO:0043200">
    <property type="term" value="P:response to amino acid"/>
    <property type="evidence" value="ECO:0007669"/>
    <property type="project" value="TreeGrafter"/>
</dbReference>
<comment type="caution">
    <text evidence="5">The sequence shown here is derived from an EMBL/GenBank/DDBJ whole genome shotgun (WGS) entry which is preliminary data.</text>
</comment>
<evidence type="ECO:0000313" key="5">
    <source>
        <dbReference type="EMBL" id="NOL60007.1"/>
    </source>
</evidence>
<dbReference type="PANTHER" id="PTHR30154">
    <property type="entry name" value="LEUCINE-RESPONSIVE REGULATORY PROTEIN"/>
    <property type="match status" value="1"/>
</dbReference>
<gene>
    <name evidence="5" type="ORF">HLB00_04055</name>
</gene>
<keyword evidence="2" id="KW-0238">DNA-binding</keyword>
<dbReference type="InterPro" id="IPR036388">
    <property type="entry name" value="WH-like_DNA-bd_sf"/>
</dbReference>
<dbReference type="Gene3D" id="3.30.70.920">
    <property type="match status" value="1"/>
</dbReference>
<evidence type="ECO:0000256" key="2">
    <source>
        <dbReference type="ARBA" id="ARBA00023125"/>
    </source>
</evidence>
<dbReference type="PROSITE" id="PS50956">
    <property type="entry name" value="HTH_ASNC_2"/>
    <property type="match status" value="1"/>
</dbReference>
<dbReference type="Gene3D" id="1.10.10.10">
    <property type="entry name" value="Winged helix-like DNA-binding domain superfamily/Winged helix DNA-binding domain"/>
    <property type="match status" value="1"/>
</dbReference>
<evidence type="ECO:0000256" key="1">
    <source>
        <dbReference type="ARBA" id="ARBA00023015"/>
    </source>
</evidence>
<keyword evidence="3" id="KW-0804">Transcription</keyword>
<reference evidence="5 6" key="1">
    <citation type="submission" date="2020-05" db="EMBL/GenBank/DDBJ databases">
        <authorList>
            <person name="Zhang R."/>
        </authorList>
    </citation>
    <scope>NUCLEOTIDE SEQUENCE [LARGE SCALE GENOMIC DNA]</scope>
    <source>
        <strain evidence="5 6">DSM 28986</strain>
    </source>
</reference>
<dbReference type="SUPFAM" id="SSF54909">
    <property type="entry name" value="Dimeric alpha+beta barrel"/>
    <property type="match status" value="1"/>
</dbReference>